<accession>A0A5M6CW50</accession>
<protein>
    <recommendedName>
        <fullName evidence="3">Methyltransferase family protein</fullName>
    </recommendedName>
</protein>
<name>A0A5M6CW50_9BACT</name>
<dbReference type="SUPFAM" id="SSF53335">
    <property type="entry name" value="S-adenosyl-L-methionine-dependent methyltransferases"/>
    <property type="match status" value="1"/>
</dbReference>
<evidence type="ECO:0008006" key="3">
    <source>
        <dbReference type="Google" id="ProtNLM"/>
    </source>
</evidence>
<keyword evidence="2" id="KW-1185">Reference proteome</keyword>
<gene>
    <name evidence="1" type="ORF">FYK55_24280</name>
</gene>
<comment type="caution">
    <text evidence="1">The sequence shown here is derived from an EMBL/GenBank/DDBJ whole genome shotgun (WGS) entry which is preliminary data.</text>
</comment>
<dbReference type="InterPro" id="IPR029063">
    <property type="entry name" value="SAM-dependent_MTases_sf"/>
</dbReference>
<organism evidence="1 2">
    <name type="scientific">Roseiconus nitratireducens</name>
    <dbReference type="NCBI Taxonomy" id="2605748"/>
    <lineage>
        <taxon>Bacteria</taxon>
        <taxon>Pseudomonadati</taxon>
        <taxon>Planctomycetota</taxon>
        <taxon>Planctomycetia</taxon>
        <taxon>Pirellulales</taxon>
        <taxon>Pirellulaceae</taxon>
        <taxon>Roseiconus</taxon>
    </lineage>
</organism>
<proteinExistence type="predicted"/>
<dbReference type="AlphaFoldDB" id="A0A5M6CW50"/>
<dbReference type="Proteomes" id="UP000324479">
    <property type="component" value="Unassembled WGS sequence"/>
</dbReference>
<dbReference type="Gene3D" id="3.40.50.150">
    <property type="entry name" value="Vaccinia Virus protein VP39"/>
    <property type="match status" value="1"/>
</dbReference>
<reference evidence="1 2" key="1">
    <citation type="submission" date="2019-08" db="EMBL/GenBank/DDBJ databases">
        <authorList>
            <person name="Dhanesh K."/>
            <person name="Kumar G."/>
            <person name="Sasikala C."/>
            <person name="Venkata Ramana C."/>
        </authorList>
    </citation>
    <scope>NUCLEOTIDE SEQUENCE [LARGE SCALE GENOMIC DNA]</scope>
    <source>
        <strain evidence="1 2">JC645</strain>
    </source>
</reference>
<evidence type="ECO:0000313" key="1">
    <source>
        <dbReference type="EMBL" id="KAA5539454.1"/>
    </source>
</evidence>
<sequence length="267" mass="29895">MNRSAETWLRARELADTRSRNELLARQFCQHLRPDTTVIDLGCGGAANLRYLSRFLRVEQPCLGIDHDPDILACAAEHLRTPSVQFRRLDLARHLSHLPRGPQTAFTASAFLDLASQDFLIRFVELARETPLLIAMTASGTPRWDPVETEFETTAIDEFLSAHRRSDHGFGPSVGYDAADRLSELLSAAGCSVTTVQTDWNLDFRDATLIRLLIDGIANRLASLKCDLDINRWRERRLQLLADAVLVCTVPHRDLLSIPPGRGGTEQ</sequence>
<dbReference type="RefSeq" id="WP_150079229.1">
    <property type="nucleotide sequence ID" value="NZ_VWOX01000019.1"/>
</dbReference>
<evidence type="ECO:0000313" key="2">
    <source>
        <dbReference type="Proteomes" id="UP000324479"/>
    </source>
</evidence>
<dbReference type="EMBL" id="VWOX01000019">
    <property type="protein sequence ID" value="KAA5539454.1"/>
    <property type="molecule type" value="Genomic_DNA"/>
</dbReference>